<feature type="compositionally biased region" description="Low complexity" evidence="8">
    <location>
        <begin position="210"/>
        <end position="223"/>
    </location>
</feature>
<evidence type="ECO:0000256" key="2">
    <source>
        <dbReference type="ARBA" id="ARBA00007317"/>
    </source>
</evidence>
<reference evidence="11 12" key="1">
    <citation type="submission" date="2019-02" db="EMBL/GenBank/DDBJ databases">
        <title>Deep-cultivation of Planctomycetes and their phenomic and genomic characterization uncovers novel biology.</title>
        <authorList>
            <person name="Wiegand S."/>
            <person name="Jogler M."/>
            <person name="Boedeker C."/>
            <person name="Pinto D."/>
            <person name="Vollmers J."/>
            <person name="Rivas-Marin E."/>
            <person name="Kohn T."/>
            <person name="Peeters S.H."/>
            <person name="Heuer A."/>
            <person name="Rast P."/>
            <person name="Oberbeckmann S."/>
            <person name="Bunk B."/>
            <person name="Jeske O."/>
            <person name="Meyerdierks A."/>
            <person name="Storesund J.E."/>
            <person name="Kallscheuer N."/>
            <person name="Luecker S."/>
            <person name="Lage O.M."/>
            <person name="Pohl T."/>
            <person name="Merkel B.J."/>
            <person name="Hornburger P."/>
            <person name="Mueller R.-W."/>
            <person name="Bruemmer F."/>
            <person name="Labrenz M."/>
            <person name="Spormann A.M."/>
            <person name="Op den Camp H."/>
            <person name="Overmann J."/>
            <person name="Amann R."/>
            <person name="Jetten M.S.M."/>
            <person name="Mascher T."/>
            <person name="Medema M.H."/>
            <person name="Devos D.P."/>
            <person name="Kaster A.-K."/>
            <person name="Ovreas L."/>
            <person name="Rohde M."/>
            <person name="Galperin M.Y."/>
            <person name="Jogler C."/>
        </authorList>
    </citation>
    <scope>NUCLEOTIDE SEQUENCE [LARGE SCALE GENOMIC DNA]</scope>
    <source>
        <strain evidence="11 12">Poly30</strain>
    </source>
</reference>
<dbReference type="InterPro" id="IPR011053">
    <property type="entry name" value="Single_hybrid_motif"/>
</dbReference>
<keyword evidence="12" id="KW-1185">Reference proteome</keyword>
<feature type="compositionally biased region" description="Low complexity" evidence="8">
    <location>
        <begin position="320"/>
        <end position="330"/>
    </location>
</feature>
<dbReference type="PROSITE" id="PS00189">
    <property type="entry name" value="LIPOYL"/>
    <property type="match status" value="2"/>
</dbReference>
<dbReference type="Gene3D" id="3.30.559.10">
    <property type="entry name" value="Chloramphenicol acetyltransferase-like domain"/>
    <property type="match status" value="1"/>
</dbReference>
<dbReference type="Pfam" id="PF02817">
    <property type="entry name" value="E3_binding"/>
    <property type="match status" value="1"/>
</dbReference>
<gene>
    <name evidence="11" type="primary">pdhC</name>
    <name evidence="11" type="ORF">Poly30_15790</name>
</gene>
<evidence type="ECO:0000259" key="9">
    <source>
        <dbReference type="PROSITE" id="PS50968"/>
    </source>
</evidence>
<dbReference type="GO" id="GO:0016407">
    <property type="term" value="F:acetyltransferase activity"/>
    <property type="evidence" value="ECO:0007669"/>
    <property type="project" value="TreeGrafter"/>
</dbReference>
<feature type="domain" description="Lipoyl-binding" evidence="9">
    <location>
        <begin position="125"/>
        <end position="200"/>
    </location>
</feature>
<feature type="compositionally biased region" description="Pro residues" evidence="8">
    <location>
        <begin position="309"/>
        <end position="319"/>
    </location>
</feature>
<comment type="cofactor">
    <cofactor evidence="1 7">
        <name>(R)-lipoate</name>
        <dbReference type="ChEBI" id="CHEBI:83088"/>
    </cofactor>
</comment>
<feature type="region of interest" description="Disordered" evidence="8">
    <location>
        <begin position="79"/>
        <end position="123"/>
    </location>
</feature>
<dbReference type="GO" id="GO:0031405">
    <property type="term" value="F:lipoic acid binding"/>
    <property type="evidence" value="ECO:0007669"/>
    <property type="project" value="TreeGrafter"/>
</dbReference>
<evidence type="ECO:0000313" key="11">
    <source>
        <dbReference type="EMBL" id="QDV06075.1"/>
    </source>
</evidence>
<evidence type="ECO:0000256" key="4">
    <source>
        <dbReference type="ARBA" id="ARBA00022679"/>
    </source>
</evidence>
<keyword evidence="4 7" id="KW-0808">Transferase</keyword>
<keyword evidence="11" id="KW-0670">Pyruvate</keyword>
<dbReference type="Gene3D" id="2.40.50.100">
    <property type="match status" value="2"/>
</dbReference>
<evidence type="ECO:0000256" key="3">
    <source>
        <dbReference type="ARBA" id="ARBA00011484"/>
    </source>
</evidence>
<feature type="domain" description="Lipoyl-binding" evidence="9">
    <location>
        <begin position="1"/>
        <end position="76"/>
    </location>
</feature>
<dbReference type="SUPFAM" id="SSF52777">
    <property type="entry name" value="CoA-dependent acyltransferases"/>
    <property type="match status" value="1"/>
</dbReference>
<dbReference type="InterPro" id="IPR001078">
    <property type="entry name" value="2-oxoacid_DH_actylTfrase"/>
</dbReference>
<evidence type="ECO:0000256" key="6">
    <source>
        <dbReference type="ARBA" id="ARBA00023315"/>
    </source>
</evidence>
<feature type="compositionally biased region" description="Low complexity" evidence="8">
    <location>
        <begin position="291"/>
        <end position="308"/>
    </location>
</feature>
<dbReference type="InterPro" id="IPR050743">
    <property type="entry name" value="2-oxoacid_DH_E2_comp"/>
</dbReference>
<dbReference type="Proteomes" id="UP000320390">
    <property type="component" value="Chromosome"/>
</dbReference>
<dbReference type="SUPFAM" id="SSF51230">
    <property type="entry name" value="Single hybrid motif"/>
    <property type="match status" value="2"/>
</dbReference>
<evidence type="ECO:0000313" key="12">
    <source>
        <dbReference type="Proteomes" id="UP000320390"/>
    </source>
</evidence>
<dbReference type="EC" id="2.3.1.-" evidence="7"/>
<feature type="domain" description="Peripheral subunit-binding (PSBD)" evidence="10">
    <location>
        <begin position="247"/>
        <end position="284"/>
    </location>
</feature>
<dbReference type="OrthoDB" id="9805770at2"/>
<keyword evidence="5 7" id="KW-0450">Lipoyl</keyword>
<dbReference type="PROSITE" id="PS50968">
    <property type="entry name" value="BIOTINYL_LIPOYL"/>
    <property type="match status" value="2"/>
</dbReference>
<organism evidence="11 12">
    <name type="scientific">Saltatorellus ferox</name>
    <dbReference type="NCBI Taxonomy" id="2528018"/>
    <lineage>
        <taxon>Bacteria</taxon>
        <taxon>Pseudomonadati</taxon>
        <taxon>Planctomycetota</taxon>
        <taxon>Planctomycetia</taxon>
        <taxon>Planctomycetia incertae sedis</taxon>
        <taxon>Saltatorellus</taxon>
    </lineage>
</organism>
<protein>
    <recommendedName>
        <fullName evidence="7">Dihydrolipoamide acetyltransferase component of pyruvate dehydrogenase complex</fullName>
        <ecNumber evidence="7">2.3.1.-</ecNumber>
    </recommendedName>
</protein>
<proteinExistence type="inferred from homology"/>
<dbReference type="PROSITE" id="PS51826">
    <property type="entry name" value="PSBD"/>
    <property type="match status" value="1"/>
</dbReference>
<dbReference type="AlphaFoldDB" id="A0A518EPR1"/>
<dbReference type="InterPro" id="IPR000089">
    <property type="entry name" value="Biotin_lipoyl"/>
</dbReference>
<dbReference type="InterPro" id="IPR003016">
    <property type="entry name" value="2-oxoA_DH_lipoyl-BS"/>
</dbReference>
<evidence type="ECO:0000256" key="1">
    <source>
        <dbReference type="ARBA" id="ARBA00001938"/>
    </source>
</evidence>
<comment type="similarity">
    <text evidence="2 7">Belongs to the 2-oxoacid dehydrogenase family.</text>
</comment>
<dbReference type="GO" id="GO:0005737">
    <property type="term" value="C:cytoplasm"/>
    <property type="evidence" value="ECO:0007669"/>
    <property type="project" value="TreeGrafter"/>
</dbReference>
<accession>A0A518EPR1</accession>
<dbReference type="RefSeq" id="WP_145195941.1">
    <property type="nucleotide sequence ID" value="NZ_CP036434.1"/>
</dbReference>
<dbReference type="Pfam" id="PF00364">
    <property type="entry name" value="Biotin_lipoyl"/>
    <property type="match status" value="2"/>
</dbReference>
<dbReference type="Gene3D" id="4.10.320.10">
    <property type="entry name" value="E3-binding domain"/>
    <property type="match status" value="1"/>
</dbReference>
<name>A0A518EPR1_9BACT</name>
<evidence type="ECO:0000259" key="10">
    <source>
        <dbReference type="PROSITE" id="PS51826"/>
    </source>
</evidence>
<dbReference type="InterPro" id="IPR004167">
    <property type="entry name" value="PSBD"/>
</dbReference>
<dbReference type="InterPro" id="IPR036625">
    <property type="entry name" value="E3-bd_dom_sf"/>
</dbReference>
<dbReference type="PANTHER" id="PTHR43178:SF5">
    <property type="entry name" value="LIPOAMIDE ACYLTRANSFERASE COMPONENT OF BRANCHED-CHAIN ALPHA-KETO ACID DEHYDROGENASE COMPLEX, MITOCHONDRIAL"/>
    <property type="match status" value="1"/>
</dbReference>
<feature type="region of interest" description="Disordered" evidence="8">
    <location>
        <begin position="284"/>
        <end position="341"/>
    </location>
</feature>
<dbReference type="Pfam" id="PF00198">
    <property type="entry name" value="2-oxoacid_dh"/>
    <property type="match status" value="1"/>
</dbReference>
<dbReference type="EMBL" id="CP036434">
    <property type="protein sequence ID" value="QDV06075.1"/>
    <property type="molecule type" value="Genomic_DNA"/>
</dbReference>
<dbReference type="SUPFAM" id="SSF47005">
    <property type="entry name" value="Peripheral subunit-binding domain of 2-oxo acid dehydrogenase complex"/>
    <property type="match status" value="1"/>
</dbReference>
<evidence type="ECO:0000256" key="8">
    <source>
        <dbReference type="SAM" id="MobiDB-lite"/>
    </source>
</evidence>
<comment type="subunit">
    <text evidence="3">Forms a 24-polypeptide structural core with octahedral symmetry.</text>
</comment>
<evidence type="ECO:0000256" key="5">
    <source>
        <dbReference type="ARBA" id="ARBA00022823"/>
    </source>
</evidence>
<dbReference type="CDD" id="cd06849">
    <property type="entry name" value="lipoyl_domain"/>
    <property type="match status" value="2"/>
</dbReference>
<dbReference type="PANTHER" id="PTHR43178">
    <property type="entry name" value="DIHYDROLIPOAMIDE ACETYLTRANSFERASE COMPONENT OF PYRUVATE DEHYDROGENASE COMPLEX"/>
    <property type="match status" value="1"/>
</dbReference>
<sequence>MIEFKLPDIGEGIAEGEIVQWLVEEGASVDEHQPVVEVMTDKATVEVPAPAAGVVTKLLAAEGDTVPVGNVIFHLDEGGSGSASVESTSAPANSGEGGGTGGAVSPSAAPQATPAGGGSGGGGEMIKFKLPDIGEGIAEGEIVQWLVEAGAVVEEHQPVVEVMTDKATVEVPAPAAGTIVELLAEAGATVPVGDVIFHLQTGASSGGGSAPAPSAPAASNGSPAPAPSAPAGGGQPARVSHADGKVLAVPSARRVARELGVDLMNVSGSGRGGVVRRADVEAFSKSGGGSTQPAQSAPAAATSGAVSAPPQPISAPPAPAAAAGRASAPAEPIPVMSEEKRTPYRGIRRKIGEAMTRSKHTAAHFTVVEEIDVTELVATRERAKALGKQHGVNVTYMPFIMKAVANGLTRFRSLNGHLDETAGEIILPAEVNIGIATDTPNGLVVPVIRNVERKGMLHLAAELTDLAQRTRDGKVMPDELRGSTFTITNAGNIGGTLATPVINFPDIAILGVHRIVKRPGVIETPEGDEIAIRQYMNLSCSVDHRLADGADAARFLAWMRTLLENPGLLTL</sequence>
<feature type="compositionally biased region" description="Low complexity" evidence="8">
    <location>
        <begin position="103"/>
        <end position="114"/>
    </location>
</feature>
<evidence type="ECO:0000256" key="7">
    <source>
        <dbReference type="RuleBase" id="RU003423"/>
    </source>
</evidence>
<dbReference type="FunFam" id="3.30.559.10:FF:000007">
    <property type="entry name" value="Dihydrolipoamide acetyltransferase component of pyruvate dehydrogenase complex"/>
    <property type="match status" value="1"/>
</dbReference>
<dbReference type="InterPro" id="IPR023213">
    <property type="entry name" value="CAT-like_dom_sf"/>
</dbReference>
<keyword evidence="6 7" id="KW-0012">Acyltransferase</keyword>
<feature type="region of interest" description="Disordered" evidence="8">
    <location>
        <begin position="203"/>
        <end position="241"/>
    </location>
</feature>